<gene>
    <name evidence="1" type="ORF">JF50_24885</name>
</gene>
<sequence length="307" mass="33770">MNKAALTGVALAVAGGVAGTNWYANKTASEVVAQQIQQFSEQTGLAVSYQSVDYSLLSNTVVLENISFKEQDTEQGLVEIDRFSLKGYEKGKISPLTVLQVQGLSLSNEFKGTAVEAIPSALSDAKYNLNSTMRYDESSGDSQLEFDMSAEKVVSFGMDIALSNSRDFMELQHDIQQMHDQGEMTLEAELQMQSKMITTMQSLQPVKMSFSLKNEGELKSLVEDELQKNGLDHEQLKAMIARQMENVPASDEAKQAIQSFIAGLSSLEVSMQFPENTSFMQLGLQIQPLAGNPQALEEFLKLKIVGR</sequence>
<dbReference type="AlphaFoldDB" id="A0A0C1ME44"/>
<reference evidence="1 2" key="1">
    <citation type="submission" date="2014-12" db="EMBL/GenBank/DDBJ databases">
        <title>Draft Genome Sequence of Pseudoalteromonas luteoviolacea HI1.</title>
        <authorList>
            <person name="Asahina A.Y."/>
            <person name="Hadfield M.G."/>
        </authorList>
    </citation>
    <scope>NUCLEOTIDE SEQUENCE [LARGE SCALE GENOMIC DNA]</scope>
    <source>
        <strain evidence="1 2">HI1</strain>
    </source>
</reference>
<dbReference type="OrthoDB" id="6314564at2"/>
<proteinExistence type="predicted"/>
<dbReference type="RefSeq" id="WP_039611944.1">
    <property type="nucleotide sequence ID" value="NZ_JWIC01000010.1"/>
</dbReference>
<dbReference type="EMBL" id="JWIC01000010">
    <property type="protein sequence ID" value="KID55054.1"/>
    <property type="molecule type" value="Genomic_DNA"/>
</dbReference>
<protein>
    <recommendedName>
        <fullName evidence="3">DUF945 domain-containing protein</fullName>
    </recommendedName>
</protein>
<evidence type="ECO:0000313" key="1">
    <source>
        <dbReference type="EMBL" id="KID55054.1"/>
    </source>
</evidence>
<organism evidence="1 2">
    <name type="scientific">Pseudoalteromonas luteoviolacea</name>
    <dbReference type="NCBI Taxonomy" id="43657"/>
    <lineage>
        <taxon>Bacteria</taxon>
        <taxon>Pseudomonadati</taxon>
        <taxon>Pseudomonadota</taxon>
        <taxon>Gammaproteobacteria</taxon>
        <taxon>Alteromonadales</taxon>
        <taxon>Pseudoalteromonadaceae</taxon>
        <taxon>Pseudoalteromonas</taxon>
    </lineage>
</organism>
<name>A0A0C1ME44_9GAMM</name>
<dbReference type="Proteomes" id="UP000031327">
    <property type="component" value="Unassembled WGS sequence"/>
</dbReference>
<evidence type="ECO:0000313" key="2">
    <source>
        <dbReference type="Proteomes" id="UP000031327"/>
    </source>
</evidence>
<accession>A0A0C1ME44</accession>
<evidence type="ECO:0008006" key="3">
    <source>
        <dbReference type="Google" id="ProtNLM"/>
    </source>
</evidence>
<comment type="caution">
    <text evidence="1">The sequence shown here is derived from an EMBL/GenBank/DDBJ whole genome shotgun (WGS) entry which is preliminary data.</text>
</comment>